<evidence type="ECO:0000256" key="3">
    <source>
        <dbReference type="ARBA" id="ARBA00022454"/>
    </source>
</evidence>
<keyword evidence="10" id="KW-0175">Coiled coil</keyword>
<evidence type="ECO:0000256" key="10">
    <source>
        <dbReference type="SAM" id="Coils"/>
    </source>
</evidence>
<evidence type="ECO:0000256" key="4">
    <source>
        <dbReference type="ARBA" id="ARBA00022618"/>
    </source>
</evidence>
<keyword evidence="6" id="KW-0995">Kinetochore</keyword>
<keyword evidence="7" id="KW-0539">Nucleus</keyword>
<protein>
    <recommendedName>
        <fullName evidence="14">Kinetochore-associated protein NNF1</fullName>
    </recommendedName>
</protein>
<dbReference type="HOGENOM" id="CLU_064565_1_1_1"/>
<dbReference type="Pfam" id="PF03980">
    <property type="entry name" value="Nnf1"/>
    <property type="match status" value="1"/>
</dbReference>
<dbReference type="GO" id="GO:0007059">
    <property type="term" value="P:chromosome segregation"/>
    <property type="evidence" value="ECO:0007669"/>
    <property type="project" value="TreeGrafter"/>
</dbReference>
<dbReference type="OrthoDB" id="18453at2759"/>
<dbReference type="EMBL" id="KI912118">
    <property type="protein sequence ID" value="ETS76065.1"/>
    <property type="molecule type" value="Genomic_DNA"/>
</dbReference>
<sequence length="234" mass="25078">MSDSEPSTAQIPTVADDNVATTAAAPASPPLPSKHTAVAPGPRAARFQKVLDDSLTHTLGKISWDNFASCFPTIAAQAPANLKGVQKQMVDRLGVLCRKEFATIVQSRNVVAKLNELESLVSQAERRREEAGAMDSADVPVPPHLLPANTILAAHLAPHLAQQQSQLNAKLQTTQAHNAKLFGEIQKQRSELESLLLLLEKLFADIDGANQSMDGVVDELARETRSAEVELSGP</sequence>
<dbReference type="KEGG" id="pfy:PFICI_13009"/>
<evidence type="ECO:0008006" key="14">
    <source>
        <dbReference type="Google" id="ProtNLM"/>
    </source>
</evidence>
<dbReference type="Proteomes" id="UP000030651">
    <property type="component" value="Unassembled WGS sequence"/>
</dbReference>
<dbReference type="eggNOG" id="ENOG502S9JT">
    <property type="taxonomic scope" value="Eukaryota"/>
</dbReference>
<dbReference type="OMA" id="IHLAHLM"/>
<dbReference type="FunCoup" id="W3WQA6">
    <property type="interactions" value="29"/>
</dbReference>
<dbReference type="InParanoid" id="W3WQA6"/>
<evidence type="ECO:0000256" key="9">
    <source>
        <dbReference type="ARBA" id="ARBA00023328"/>
    </source>
</evidence>
<evidence type="ECO:0000256" key="5">
    <source>
        <dbReference type="ARBA" id="ARBA00022776"/>
    </source>
</evidence>
<keyword evidence="9" id="KW-0137">Centromere</keyword>
<evidence type="ECO:0000256" key="1">
    <source>
        <dbReference type="ARBA" id="ARBA00004123"/>
    </source>
</evidence>
<dbReference type="STRING" id="1229662.W3WQA6"/>
<feature type="compositionally biased region" description="Polar residues" evidence="11">
    <location>
        <begin position="1"/>
        <end position="11"/>
    </location>
</feature>
<dbReference type="GeneID" id="19278022"/>
<dbReference type="PANTHER" id="PTHR15459">
    <property type="entry name" value="POLYAMINE-MODULATED FACTOR 1"/>
    <property type="match status" value="1"/>
</dbReference>
<evidence type="ECO:0000313" key="13">
    <source>
        <dbReference type="Proteomes" id="UP000030651"/>
    </source>
</evidence>
<dbReference type="GO" id="GO:0000444">
    <property type="term" value="C:MIS12/MIND type complex"/>
    <property type="evidence" value="ECO:0007669"/>
    <property type="project" value="InterPro"/>
</dbReference>
<dbReference type="GO" id="GO:0005634">
    <property type="term" value="C:nucleus"/>
    <property type="evidence" value="ECO:0007669"/>
    <property type="project" value="UniProtKB-SubCell"/>
</dbReference>
<dbReference type="RefSeq" id="XP_007839781.1">
    <property type="nucleotide sequence ID" value="XM_007841590.1"/>
</dbReference>
<evidence type="ECO:0000256" key="6">
    <source>
        <dbReference type="ARBA" id="ARBA00022838"/>
    </source>
</evidence>
<keyword evidence="13" id="KW-1185">Reference proteome</keyword>
<dbReference type="PANTHER" id="PTHR15459:SF3">
    <property type="entry name" value="POLYAMINE-MODULATED FACTOR 1"/>
    <property type="match status" value="1"/>
</dbReference>
<comment type="subcellular location">
    <subcellularLocation>
        <location evidence="2">Chromosome</location>
        <location evidence="2">Centromere</location>
        <location evidence="2">Kinetochore</location>
    </subcellularLocation>
    <subcellularLocation>
        <location evidence="1">Nucleus</location>
    </subcellularLocation>
</comment>
<feature type="coiled-coil region" evidence="10">
    <location>
        <begin position="107"/>
        <end position="134"/>
    </location>
</feature>
<gene>
    <name evidence="12" type="ORF">PFICI_13009</name>
</gene>
<name>W3WQA6_PESFW</name>
<keyword evidence="3" id="KW-0158">Chromosome</keyword>
<reference evidence="13" key="1">
    <citation type="journal article" date="2015" name="BMC Genomics">
        <title>Genomic and transcriptomic analysis of the endophytic fungus Pestalotiopsis fici reveals its lifestyle and high potential for synthesis of natural products.</title>
        <authorList>
            <person name="Wang X."/>
            <person name="Zhang X."/>
            <person name="Liu L."/>
            <person name="Xiang M."/>
            <person name="Wang W."/>
            <person name="Sun X."/>
            <person name="Che Y."/>
            <person name="Guo L."/>
            <person name="Liu G."/>
            <person name="Guo L."/>
            <person name="Wang C."/>
            <person name="Yin W.B."/>
            <person name="Stadler M."/>
            <person name="Zhang X."/>
            <person name="Liu X."/>
        </authorList>
    </citation>
    <scope>NUCLEOTIDE SEQUENCE [LARGE SCALE GENOMIC DNA]</scope>
    <source>
        <strain evidence="13">W106-1 / CGMCC3.15140</strain>
    </source>
</reference>
<dbReference type="AlphaFoldDB" id="W3WQA6"/>
<organism evidence="12 13">
    <name type="scientific">Pestalotiopsis fici (strain W106-1 / CGMCC3.15140)</name>
    <dbReference type="NCBI Taxonomy" id="1229662"/>
    <lineage>
        <taxon>Eukaryota</taxon>
        <taxon>Fungi</taxon>
        <taxon>Dikarya</taxon>
        <taxon>Ascomycota</taxon>
        <taxon>Pezizomycotina</taxon>
        <taxon>Sordariomycetes</taxon>
        <taxon>Xylariomycetidae</taxon>
        <taxon>Amphisphaeriales</taxon>
        <taxon>Sporocadaceae</taxon>
        <taxon>Pestalotiopsis</taxon>
    </lineage>
</organism>
<proteinExistence type="predicted"/>
<evidence type="ECO:0000256" key="8">
    <source>
        <dbReference type="ARBA" id="ARBA00023306"/>
    </source>
</evidence>
<feature type="region of interest" description="Disordered" evidence="11">
    <location>
        <begin position="1"/>
        <end position="39"/>
    </location>
</feature>
<dbReference type="GO" id="GO:0051301">
    <property type="term" value="P:cell division"/>
    <property type="evidence" value="ECO:0007669"/>
    <property type="project" value="UniProtKB-KW"/>
</dbReference>
<dbReference type="InterPro" id="IPR007128">
    <property type="entry name" value="PMF1/Nnf1"/>
</dbReference>
<keyword evidence="8" id="KW-0131">Cell cycle</keyword>
<keyword evidence="4" id="KW-0132">Cell division</keyword>
<keyword evidence="5" id="KW-0498">Mitosis</keyword>
<feature type="compositionally biased region" description="Low complexity" evidence="11">
    <location>
        <begin position="12"/>
        <end position="26"/>
    </location>
</feature>
<evidence type="ECO:0000256" key="7">
    <source>
        <dbReference type="ARBA" id="ARBA00023242"/>
    </source>
</evidence>
<evidence type="ECO:0000313" key="12">
    <source>
        <dbReference type="EMBL" id="ETS76065.1"/>
    </source>
</evidence>
<evidence type="ECO:0000256" key="11">
    <source>
        <dbReference type="SAM" id="MobiDB-lite"/>
    </source>
</evidence>
<accession>W3WQA6</accession>
<evidence type="ECO:0000256" key="2">
    <source>
        <dbReference type="ARBA" id="ARBA00004629"/>
    </source>
</evidence>